<proteinExistence type="inferred from homology"/>
<dbReference type="SUPFAM" id="SSF53822">
    <property type="entry name" value="Periplasmic binding protein-like I"/>
    <property type="match status" value="1"/>
</dbReference>
<evidence type="ECO:0000256" key="3">
    <source>
        <dbReference type="ARBA" id="ARBA00022729"/>
    </source>
</evidence>
<dbReference type="EMBL" id="QYAC01000007">
    <property type="protein sequence ID" value="MBL3680199.1"/>
    <property type="molecule type" value="Genomic_DNA"/>
</dbReference>
<protein>
    <submittedName>
        <fullName evidence="6">Ribose ABC transporter substrate-binding protein</fullName>
    </submittedName>
</protein>
<evidence type="ECO:0000313" key="7">
    <source>
        <dbReference type="Proteomes" id="UP001645859"/>
    </source>
</evidence>
<evidence type="ECO:0000259" key="5">
    <source>
        <dbReference type="Pfam" id="PF13407"/>
    </source>
</evidence>
<dbReference type="RefSeq" id="WP_202345477.1">
    <property type="nucleotide sequence ID" value="NZ_BAAAPI010000012.1"/>
</dbReference>
<accession>A0ABS1SI10</accession>
<dbReference type="Gene3D" id="3.40.50.2300">
    <property type="match status" value="2"/>
</dbReference>
<comment type="subcellular location">
    <subcellularLocation>
        <location evidence="1">Cell envelope</location>
    </subcellularLocation>
</comment>
<dbReference type="Proteomes" id="UP001645859">
    <property type="component" value="Unassembled WGS sequence"/>
</dbReference>
<evidence type="ECO:0000313" key="6">
    <source>
        <dbReference type="EMBL" id="MBL3680199.1"/>
    </source>
</evidence>
<organism evidence="6 7">
    <name type="scientific">Leucobacter chromiireducens subsp. solipictus</name>
    <dbReference type="NCBI Taxonomy" id="398235"/>
    <lineage>
        <taxon>Bacteria</taxon>
        <taxon>Bacillati</taxon>
        <taxon>Actinomycetota</taxon>
        <taxon>Actinomycetes</taxon>
        <taxon>Micrococcales</taxon>
        <taxon>Microbacteriaceae</taxon>
        <taxon>Leucobacter</taxon>
    </lineage>
</organism>
<comment type="caution">
    <text evidence="6">The sequence shown here is derived from an EMBL/GenBank/DDBJ whole genome shotgun (WGS) entry which is preliminary data.</text>
</comment>
<dbReference type="PANTHER" id="PTHR46847">
    <property type="entry name" value="D-ALLOSE-BINDING PERIPLASMIC PROTEIN-RELATED"/>
    <property type="match status" value="1"/>
</dbReference>
<name>A0ABS1SI10_9MICO</name>
<keyword evidence="7" id="KW-1185">Reference proteome</keyword>
<dbReference type="PANTHER" id="PTHR46847:SF1">
    <property type="entry name" value="D-ALLOSE-BINDING PERIPLASMIC PROTEIN-RELATED"/>
    <property type="match status" value="1"/>
</dbReference>
<dbReference type="InterPro" id="IPR028082">
    <property type="entry name" value="Peripla_BP_I"/>
</dbReference>
<feature type="domain" description="Periplasmic binding protein" evidence="5">
    <location>
        <begin position="46"/>
        <end position="305"/>
    </location>
</feature>
<evidence type="ECO:0000256" key="1">
    <source>
        <dbReference type="ARBA" id="ARBA00004196"/>
    </source>
</evidence>
<reference evidence="6 7" key="1">
    <citation type="submission" date="2018-09" db="EMBL/GenBank/DDBJ databases">
        <title>Comparative genomics of Leucobacter spp.</title>
        <authorList>
            <person name="Reis A.C."/>
            <person name="Kolvenbach B.A."/>
            <person name="Corvini P.F.X."/>
            <person name="Nunes O.C."/>
        </authorList>
    </citation>
    <scope>NUCLEOTIDE SEQUENCE [LARGE SCALE GENOMIC DNA]</scope>
    <source>
        <strain evidence="6 7">TAN 31504</strain>
    </source>
</reference>
<dbReference type="Pfam" id="PF13407">
    <property type="entry name" value="Peripla_BP_4"/>
    <property type="match status" value="1"/>
</dbReference>
<dbReference type="CDD" id="cd01536">
    <property type="entry name" value="PBP1_ABC_sugar_binding-like"/>
    <property type="match status" value="1"/>
</dbReference>
<gene>
    <name evidence="6" type="ORF">D3230_13015</name>
</gene>
<evidence type="ECO:0000256" key="2">
    <source>
        <dbReference type="ARBA" id="ARBA00007639"/>
    </source>
</evidence>
<feature type="signal peptide" evidence="4">
    <location>
        <begin position="1"/>
        <end position="29"/>
    </location>
</feature>
<evidence type="ECO:0000256" key="4">
    <source>
        <dbReference type="SAM" id="SignalP"/>
    </source>
</evidence>
<dbReference type="InterPro" id="IPR025997">
    <property type="entry name" value="SBP_2_dom"/>
</dbReference>
<keyword evidence="3 4" id="KW-0732">Signal</keyword>
<sequence length="329" mass="33982">MIKKVLFTGTALAAALLLASCATGGGAPAEGSGNAEAGGSGKEICYITAAESHAYATPANKAFQEAADAAGAQVTMLSQDFDVQTGTEQLTTCIGRNPDGIVLWPLDPQAYIPGLIQAQTAQIPVVLINTPMDEEAMKLVASFTGPDVYEEGKLSAEAMTEALGGSGKVVIIAGQAGNGTTIGRTDGFTDELKATGADIEVLQTVNADFDQQKALVASRDLITRFGDDIGGVYANDDTMARGFIDAWAEAGKDPQAIPPIIGINGQKDAFESIKAGQFYATIVQSPVEDGKLALDTILQAAAGEKVDARLPIPLTVVTAENVDSEEPAF</sequence>
<dbReference type="PROSITE" id="PS51257">
    <property type="entry name" value="PROKAR_LIPOPROTEIN"/>
    <property type="match status" value="1"/>
</dbReference>
<comment type="similarity">
    <text evidence="2">Belongs to the bacterial solute-binding protein 2 family.</text>
</comment>
<feature type="chain" id="PRO_5045362808" evidence="4">
    <location>
        <begin position="30"/>
        <end position="329"/>
    </location>
</feature>